<evidence type="ECO:0008006" key="2">
    <source>
        <dbReference type="Google" id="ProtNLM"/>
    </source>
</evidence>
<evidence type="ECO:0000313" key="1">
    <source>
        <dbReference type="EMBL" id="QHT39082.1"/>
    </source>
</evidence>
<proteinExistence type="predicted"/>
<name>A0A6C0FD06_9ZZZZ</name>
<accession>A0A6C0FD06</accession>
<dbReference type="SUPFAM" id="SSF56112">
    <property type="entry name" value="Protein kinase-like (PK-like)"/>
    <property type="match status" value="1"/>
</dbReference>
<dbReference type="AlphaFoldDB" id="A0A6C0FD06"/>
<dbReference type="Gene3D" id="3.90.1200.10">
    <property type="match status" value="1"/>
</dbReference>
<reference evidence="1" key="1">
    <citation type="journal article" date="2020" name="Nature">
        <title>Giant virus diversity and host interactions through global metagenomics.</title>
        <authorList>
            <person name="Schulz F."/>
            <person name="Roux S."/>
            <person name="Paez-Espino D."/>
            <person name="Jungbluth S."/>
            <person name="Walsh D.A."/>
            <person name="Denef V.J."/>
            <person name="McMahon K.D."/>
            <person name="Konstantinidis K.T."/>
            <person name="Eloe-Fadrosh E.A."/>
            <person name="Kyrpides N.C."/>
            <person name="Woyke T."/>
        </authorList>
    </citation>
    <scope>NUCLEOTIDE SEQUENCE</scope>
    <source>
        <strain evidence="1">GVMAG-S-ERX556126-94</strain>
    </source>
</reference>
<dbReference type="InterPro" id="IPR011009">
    <property type="entry name" value="Kinase-like_dom_sf"/>
</dbReference>
<organism evidence="1">
    <name type="scientific">viral metagenome</name>
    <dbReference type="NCBI Taxonomy" id="1070528"/>
    <lineage>
        <taxon>unclassified sequences</taxon>
        <taxon>metagenomes</taxon>
        <taxon>organismal metagenomes</taxon>
    </lineage>
</organism>
<protein>
    <recommendedName>
        <fullName evidence="2">Protein kinase domain-containing protein</fullName>
    </recommendedName>
</protein>
<sequence>MKSVTISDDHVTTNYEKDDFEMFKNELFFYLLGKQKRLNYIPKLVSYDCDKLIICTENEGTTLEEYCNSKEELDEFLPKIRNIYNRFVKLGYYHNDLRYKNIIINPDTKRLYLIDFEFTSREYKDLDDENIVKNLKKKKRTKSK</sequence>
<dbReference type="EMBL" id="MN738838">
    <property type="protein sequence ID" value="QHT39082.1"/>
    <property type="molecule type" value="Genomic_DNA"/>
</dbReference>
<dbReference type="Pfam" id="PF01633">
    <property type="entry name" value="Choline_kinase"/>
    <property type="match status" value="1"/>
</dbReference>